<comment type="caution">
    <text evidence="2">The sequence shown here is derived from an EMBL/GenBank/DDBJ whole genome shotgun (WGS) entry which is preliminary data.</text>
</comment>
<sequence>MNVQDNIISINHSVTRIVNAVIQSNREIGQIDSLFELGLDSIQCMRIIIELEKEFNIEIEDDDLLIKKYETISSISELVNKLVSKI</sequence>
<dbReference type="InterPro" id="IPR036736">
    <property type="entry name" value="ACP-like_sf"/>
</dbReference>
<dbReference type="Pfam" id="PF00550">
    <property type="entry name" value="PP-binding"/>
    <property type="match status" value="1"/>
</dbReference>
<feature type="domain" description="Carrier" evidence="1">
    <location>
        <begin position="5"/>
        <end position="86"/>
    </location>
</feature>
<dbReference type="Gene3D" id="1.10.1200.10">
    <property type="entry name" value="ACP-like"/>
    <property type="match status" value="1"/>
</dbReference>
<dbReference type="SUPFAM" id="SSF47336">
    <property type="entry name" value="ACP-like"/>
    <property type="match status" value="1"/>
</dbReference>
<evidence type="ECO:0000313" key="3">
    <source>
        <dbReference type="Proteomes" id="UP000246635"/>
    </source>
</evidence>
<name>A0A2V2Z0T9_9BACL</name>
<proteinExistence type="predicted"/>
<protein>
    <submittedName>
        <fullName evidence="2">Phosphopantetheine binding protein</fullName>
    </submittedName>
</protein>
<accession>A0A2V2Z0T9</accession>
<dbReference type="PROSITE" id="PS50075">
    <property type="entry name" value="CARRIER"/>
    <property type="match status" value="1"/>
</dbReference>
<evidence type="ECO:0000259" key="1">
    <source>
        <dbReference type="PROSITE" id="PS50075"/>
    </source>
</evidence>
<dbReference type="AlphaFoldDB" id="A0A2V2Z0T9"/>
<evidence type="ECO:0000313" key="2">
    <source>
        <dbReference type="EMBL" id="PWW00790.1"/>
    </source>
</evidence>
<dbReference type="InterPro" id="IPR009081">
    <property type="entry name" value="PP-bd_ACP"/>
</dbReference>
<dbReference type="Proteomes" id="UP000246635">
    <property type="component" value="Unassembled WGS sequence"/>
</dbReference>
<dbReference type="RefSeq" id="WP_174812664.1">
    <property type="nucleotide sequence ID" value="NZ_CP054612.1"/>
</dbReference>
<organism evidence="2 3">
    <name type="scientific">Paenibacillus cellulosilyticus</name>
    <dbReference type="NCBI Taxonomy" id="375489"/>
    <lineage>
        <taxon>Bacteria</taxon>
        <taxon>Bacillati</taxon>
        <taxon>Bacillota</taxon>
        <taxon>Bacilli</taxon>
        <taxon>Bacillales</taxon>
        <taxon>Paenibacillaceae</taxon>
        <taxon>Paenibacillus</taxon>
    </lineage>
</organism>
<dbReference type="EMBL" id="QGTQ01000012">
    <property type="protein sequence ID" value="PWW00790.1"/>
    <property type="molecule type" value="Genomic_DNA"/>
</dbReference>
<keyword evidence="3" id="KW-1185">Reference proteome</keyword>
<reference evidence="2 3" key="1">
    <citation type="submission" date="2018-05" db="EMBL/GenBank/DDBJ databases">
        <title>Genomic Encyclopedia of Type Strains, Phase III (KMG-III): the genomes of soil and plant-associated and newly described type strains.</title>
        <authorList>
            <person name="Whitman W."/>
        </authorList>
    </citation>
    <scope>NUCLEOTIDE SEQUENCE [LARGE SCALE GENOMIC DNA]</scope>
    <source>
        <strain evidence="2 3">CECT 5696</strain>
    </source>
</reference>
<gene>
    <name evidence="2" type="ORF">DFQ01_112143</name>
</gene>